<reference evidence="1 2" key="1">
    <citation type="journal article" date="2018" name="Sci. Rep.">
        <title>Genomic signatures of local adaptation to the degree of environmental predictability in rotifers.</title>
        <authorList>
            <person name="Franch-Gras L."/>
            <person name="Hahn C."/>
            <person name="Garcia-Roger E.M."/>
            <person name="Carmona M.J."/>
            <person name="Serra M."/>
            <person name="Gomez A."/>
        </authorList>
    </citation>
    <scope>NUCLEOTIDE SEQUENCE [LARGE SCALE GENOMIC DNA]</scope>
    <source>
        <strain evidence="1">HYR1</strain>
    </source>
</reference>
<dbReference type="InterPro" id="IPR008974">
    <property type="entry name" value="TRAF-like"/>
</dbReference>
<protein>
    <recommendedName>
        <fullName evidence="3">Ubiquitin carboxyl-terminal hydrolase 7</fullName>
    </recommendedName>
</protein>
<keyword evidence="2" id="KW-1185">Reference proteome</keyword>
<sequence>MNDLSIVLPCGFSVKFNDIIYKSGIFQCPACKKHDITRQECLNMTKNKMLINEINLNLKWKKYEELMKELEKFKDDPKYYIDESFDSLKREVDLRREEVKDMINKKIDDYYDGLLEKIDIERNLKFKDLEERILQTETLSFFKSDADKNLEICSKLDFFEKNIIKIDNEIDDDSRTKATIQFTINNFSLLKDRKNFRICSKKCFLRNFEWFFDIELNEENGWMEFYLYCNSKAESNKFPKVADIINL</sequence>
<dbReference type="OrthoDB" id="10214610at2759"/>
<name>A0A3M7T7U6_BRAPC</name>
<dbReference type="EMBL" id="REGN01000171">
    <property type="protein sequence ID" value="RNA43947.1"/>
    <property type="molecule type" value="Genomic_DNA"/>
</dbReference>
<dbReference type="SUPFAM" id="SSF49599">
    <property type="entry name" value="TRAF domain-like"/>
    <property type="match status" value="1"/>
</dbReference>
<gene>
    <name evidence="1" type="ORF">BpHYR1_014627</name>
</gene>
<dbReference type="Proteomes" id="UP000276133">
    <property type="component" value="Unassembled WGS sequence"/>
</dbReference>
<evidence type="ECO:0000313" key="1">
    <source>
        <dbReference type="EMBL" id="RNA43947.1"/>
    </source>
</evidence>
<organism evidence="1 2">
    <name type="scientific">Brachionus plicatilis</name>
    <name type="common">Marine rotifer</name>
    <name type="synonym">Brachionus muelleri</name>
    <dbReference type="NCBI Taxonomy" id="10195"/>
    <lineage>
        <taxon>Eukaryota</taxon>
        <taxon>Metazoa</taxon>
        <taxon>Spiralia</taxon>
        <taxon>Gnathifera</taxon>
        <taxon>Rotifera</taxon>
        <taxon>Eurotatoria</taxon>
        <taxon>Monogononta</taxon>
        <taxon>Pseudotrocha</taxon>
        <taxon>Ploima</taxon>
        <taxon>Brachionidae</taxon>
        <taxon>Brachionus</taxon>
    </lineage>
</organism>
<dbReference type="Gene3D" id="2.60.210.10">
    <property type="entry name" value="Apoptosis, Tumor Necrosis Factor Receptor Associated Protein 2, Chain A"/>
    <property type="match status" value="1"/>
</dbReference>
<proteinExistence type="predicted"/>
<comment type="caution">
    <text evidence="1">The sequence shown here is derived from an EMBL/GenBank/DDBJ whole genome shotgun (WGS) entry which is preliminary data.</text>
</comment>
<evidence type="ECO:0000313" key="2">
    <source>
        <dbReference type="Proteomes" id="UP000276133"/>
    </source>
</evidence>
<accession>A0A3M7T7U6</accession>
<dbReference type="AlphaFoldDB" id="A0A3M7T7U6"/>
<evidence type="ECO:0008006" key="3">
    <source>
        <dbReference type="Google" id="ProtNLM"/>
    </source>
</evidence>